<feature type="transmembrane region" description="Helical" evidence="7">
    <location>
        <begin position="337"/>
        <end position="356"/>
    </location>
</feature>
<feature type="transmembrane region" description="Helical" evidence="7">
    <location>
        <begin position="51"/>
        <end position="73"/>
    </location>
</feature>
<feature type="transmembrane region" description="Helical" evidence="7">
    <location>
        <begin position="376"/>
        <end position="395"/>
    </location>
</feature>
<evidence type="ECO:0000313" key="11">
    <source>
        <dbReference type="Proteomes" id="UP000297245"/>
    </source>
</evidence>
<keyword evidence="8" id="KW-0732">Signal</keyword>
<protein>
    <submittedName>
        <fullName evidence="10">MFS general substrate transporter</fullName>
    </submittedName>
</protein>
<dbReference type="PRINTS" id="PR01035">
    <property type="entry name" value="TCRTETA"/>
</dbReference>
<evidence type="ECO:0000256" key="8">
    <source>
        <dbReference type="SAM" id="SignalP"/>
    </source>
</evidence>
<feature type="transmembrane region" description="Helical" evidence="7">
    <location>
        <begin position="478"/>
        <end position="498"/>
    </location>
</feature>
<dbReference type="InterPro" id="IPR011701">
    <property type="entry name" value="MFS"/>
</dbReference>
<dbReference type="PROSITE" id="PS50850">
    <property type="entry name" value="MFS"/>
    <property type="match status" value="1"/>
</dbReference>
<dbReference type="OrthoDB" id="419616at2759"/>
<dbReference type="InterPro" id="IPR036259">
    <property type="entry name" value="MFS_trans_sf"/>
</dbReference>
<feature type="region of interest" description="Disordered" evidence="6">
    <location>
        <begin position="226"/>
        <end position="290"/>
    </location>
</feature>
<feature type="chain" id="PRO_5020791474" evidence="8">
    <location>
        <begin position="28"/>
        <end position="500"/>
    </location>
</feature>
<dbReference type="Gene3D" id="1.20.1250.20">
    <property type="entry name" value="MFS general substrate transporter like domains"/>
    <property type="match status" value="1"/>
</dbReference>
<feature type="signal peptide" evidence="8">
    <location>
        <begin position="1"/>
        <end position="27"/>
    </location>
</feature>
<feature type="compositionally biased region" description="Polar residues" evidence="6">
    <location>
        <begin position="264"/>
        <end position="276"/>
    </location>
</feature>
<evidence type="ECO:0000313" key="10">
    <source>
        <dbReference type="EMBL" id="THU78760.1"/>
    </source>
</evidence>
<dbReference type="SUPFAM" id="SSF103473">
    <property type="entry name" value="MFS general substrate transporter"/>
    <property type="match status" value="1"/>
</dbReference>
<evidence type="ECO:0000259" key="9">
    <source>
        <dbReference type="PROSITE" id="PS50850"/>
    </source>
</evidence>
<dbReference type="PANTHER" id="PTHR23504:SF15">
    <property type="entry name" value="MAJOR FACILITATOR SUPERFAMILY (MFS) PROFILE DOMAIN-CONTAINING PROTEIN"/>
    <property type="match status" value="1"/>
</dbReference>
<feature type="transmembrane region" description="Helical" evidence="7">
    <location>
        <begin position="142"/>
        <end position="164"/>
    </location>
</feature>
<evidence type="ECO:0000256" key="2">
    <source>
        <dbReference type="ARBA" id="ARBA00022448"/>
    </source>
</evidence>
<feature type="transmembrane region" description="Helical" evidence="7">
    <location>
        <begin position="407"/>
        <end position="432"/>
    </location>
</feature>
<keyword evidence="11" id="KW-1185">Reference proteome</keyword>
<dbReference type="Proteomes" id="UP000297245">
    <property type="component" value="Unassembled WGS sequence"/>
</dbReference>
<dbReference type="GO" id="GO:0022857">
    <property type="term" value="F:transmembrane transporter activity"/>
    <property type="evidence" value="ECO:0007669"/>
    <property type="project" value="InterPro"/>
</dbReference>
<proteinExistence type="predicted"/>
<evidence type="ECO:0000256" key="1">
    <source>
        <dbReference type="ARBA" id="ARBA00004141"/>
    </source>
</evidence>
<feature type="domain" description="Major facilitator superfamily (MFS) profile" evidence="9">
    <location>
        <begin position="12"/>
        <end position="500"/>
    </location>
</feature>
<sequence>MKQTATPLPKLQLALTLLVQSTEPITATVIYPFIPEFVKSTGIIKGDETKTGYYAGVIESCFFISEALVCVYWGRASDVIGRRPILLLGPLGLTLAMLGFGLSKTFWSLVLFRCFQGTFNGNIGVGKTLMMEITDSTNRADAFTYMPIMWSLGITVGPMIGGLLADPAQRWPNVAGKLALLREYPYFLPCAAAALYSLVVFVTGYLGLKETLSSIVNSKKGRSLEETESLLPTPQTSQCAASDPSSNSKTPLIRPGIQGRRYGSDNTITSVSSSDNLPAPSPSATNSTTPPYSEIFTPRLKTVLVNNCFLTFTDMCYSVLIPLVYSTSTSPFGGLGFPPHTIGLIMGTFSLLNAFVQMFGLTKVLKKIGPRRMYQIAYAGLFFDFLGLWLVRVMVKWEGGKVTGAVWAVLVVQLGFACLINTAYNAISLLIVESAHPRALGVVNGTAQMMGCITRGLAPMTASSLFSLSLGSNIAGGYLVDFVLMGVAVVGIGCSLRLHK</sequence>
<dbReference type="Pfam" id="PF07690">
    <property type="entry name" value="MFS_1"/>
    <property type="match status" value="1"/>
</dbReference>
<dbReference type="PANTHER" id="PTHR23504">
    <property type="entry name" value="MAJOR FACILITATOR SUPERFAMILY DOMAIN-CONTAINING PROTEIN 10"/>
    <property type="match status" value="1"/>
</dbReference>
<evidence type="ECO:0000256" key="7">
    <source>
        <dbReference type="SAM" id="Phobius"/>
    </source>
</evidence>
<evidence type="ECO:0000256" key="5">
    <source>
        <dbReference type="ARBA" id="ARBA00023136"/>
    </source>
</evidence>
<dbReference type="InterPro" id="IPR020846">
    <property type="entry name" value="MFS_dom"/>
</dbReference>
<name>A0A4S8KSR9_DENBC</name>
<feature type="transmembrane region" description="Helical" evidence="7">
    <location>
        <begin position="303"/>
        <end position="325"/>
    </location>
</feature>
<keyword evidence="3 7" id="KW-0812">Transmembrane</keyword>
<evidence type="ECO:0000256" key="6">
    <source>
        <dbReference type="SAM" id="MobiDB-lite"/>
    </source>
</evidence>
<accession>A0A4S8KSR9</accession>
<comment type="subcellular location">
    <subcellularLocation>
        <location evidence="1">Membrane</location>
        <topology evidence="1">Multi-pass membrane protein</topology>
    </subcellularLocation>
</comment>
<keyword evidence="4 7" id="KW-1133">Transmembrane helix</keyword>
<dbReference type="AlphaFoldDB" id="A0A4S8KSR9"/>
<dbReference type="GO" id="GO:0016020">
    <property type="term" value="C:membrane"/>
    <property type="evidence" value="ECO:0007669"/>
    <property type="project" value="UniProtKB-SubCell"/>
</dbReference>
<feature type="transmembrane region" description="Helical" evidence="7">
    <location>
        <begin position="439"/>
        <end position="458"/>
    </location>
</feature>
<evidence type="ECO:0000256" key="3">
    <source>
        <dbReference type="ARBA" id="ARBA00022692"/>
    </source>
</evidence>
<organism evidence="10 11">
    <name type="scientific">Dendrothele bispora (strain CBS 962.96)</name>
    <dbReference type="NCBI Taxonomy" id="1314807"/>
    <lineage>
        <taxon>Eukaryota</taxon>
        <taxon>Fungi</taxon>
        <taxon>Dikarya</taxon>
        <taxon>Basidiomycota</taxon>
        <taxon>Agaricomycotina</taxon>
        <taxon>Agaricomycetes</taxon>
        <taxon>Agaricomycetidae</taxon>
        <taxon>Agaricales</taxon>
        <taxon>Agaricales incertae sedis</taxon>
        <taxon>Dendrothele</taxon>
    </lineage>
</organism>
<evidence type="ECO:0000256" key="4">
    <source>
        <dbReference type="ARBA" id="ARBA00022989"/>
    </source>
</evidence>
<dbReference type="InterPro" id="IPR001958">
    <property type="entry name" value="Tet-R_TetA/multi-R_MdtG-like"/>
</dbReference>
<gene>
    <name evidence="10" type="ORF">K435DRAFT_699469</name>
</gene>
<keyword evidence="2" id="KW-0813">Transport</keyword>
<keyword evidence="5 7" id="KW-0472">Membrane</keyword>
<feature type="compositionally biased region" description="Polar residues" evidence="6">
    <location>
        <begin position="230"/>
        <end position="250"/>
    </location>
</feature>
<reference evidence="10 11" key="1">
    <citation type="journal article" date="2019" name="Nat. Ecol. Evol.">
        <title>Megaphylogeny resolves global patterns of mushroom evolution.</title>
        <authorList>
            <person name="Varga T."/>
            <person name="Krizsan K."/>
            <person name="Foldi C."/>
            <person name="Dima B."/>
            <person name="Sanchez-Garcia M."/>
            <person name="Sanchez-Ramirez S."/>
            <person name="Szollosi G.J."/>
            <person name="Szarkandi J.G."/>
            <person name="Papp V."/>
            <person name="Albert L."/>
            <person name="Andreopoulos W."/>
            <person name="Angelini C."/>
            <person name="Antonin V."/>
            <person name="Barry K.W."/>
            <person name="Bougher N.L."/>
            <person name="Buchanan P."/>
            <person name="Buyck B."/>
            <person name="Bense V."/>
            <person name="Catcheside P."/>
            <person name="Chovatia M."/>
            <person name="Cooper J."/>
            <person name="Damon W."/>
            <person name="Desjardin D."/>
            <person name="Finy P."/>
            <person name="Geml J."/>
            <person name="Haridas S."/>
            <person name="Hughes K."/>
            <person name="Justo A."/>
            <person name="Karasinski D."/>
            <person name="Kautmanova I."/>
            <person name="Kiss B."/>
            <person name="Kocsube S."/>
            <person name="Kotiranta H."/>
            <person name="LaButti K.M."/>
            <person name="Lechner B.E."/>
            <person name="Liimatainen K."/>
            <person name="Lipzen A."/>
            <person name="Lukacs Z."/>
            <person name="Mihaltcheva S."/>
            <person name="Morgado L.N."/>
            <person name="Niskanen T."/>
            <person name="Noordeloos M.E."/>
            <person name="Ohm R.A."/>
            <person name="Ortiz-Santana B."/>
            <person name="Ovrebo C."/>
            <person name="Racz N."/>
            <person name="Riley R."/>
            <person name="Savchenko A."/>
            <person name="Shiryaev A."/>
            <person name="Soop K."/>
            <person name="Spirin V."/>
            <person name="Szebenyi C."/>
            <person name="Tomsovsky M."/>
            <person name="Tulloss R.E."/>
            <person name="Uehling J."/>
            <person name="Grigoriev I.V."/>
            <person name="Vagvolgyi C."/>
            <person name="Papp T."/>
            <person name="Martin F.M."/>
            <person name="Miettinen O."/>
            <person name="Hibbett D.S."/>
            <person name="Nagy L.G."/>
        </authorList>
    </citation>
    <scope>NUCLEOTIDE SEQUENCE [LARGE SCALE GENOMIC DNA]</scope>
    <source>
        <strain evidence="10 11">CBS 962.96</strain>
    </source>
</reference>
<feature type="transmembrane region" description="Helical" evidence="7">
    <location>
        <begin position="85"/>
        <end position="103"/>
    </location>
</feature>
<dbReference type="EMBL" id="ML180138">
    <property type="protein sequence ID" value="THU78760.1"/>
    <property type="molecule type" value="Genomic_DNA"/>
</dbReference>
<feature type="transmembrane region" description="Helical" evidence="7">
    <location>
        <begin position="184"/>
        <end position="208"/>
    </location>
</feature>